<accession>A0A2S0L5D5</accession>
<dbReference type="AlphaFoldDB" id="A0A2S0L5D5"/>
<dbReference type="PROSITE" id="PS50110">
    <property type="entry name" value="RESPONSE_REGULATORY"/>
    <property type="match status" value="1"/>
</dbReference>
<organism evidence="12 13">
    <name type="scientific">Mogibacterium diversum</name>
    <dbReference type="NCBI Taxonomy" id="114527"/>
    <lineage>
        <taxon>Bacteria</taxon>
        <taxon>Bacillati</taxon>
        <taxon>Bacillota</taxon>
        <taxon>Clostridia</taxon>
        <taxon>Peptostreptococcales</taxon>
        <taxon>Anaerovoracaceae</taxon>
        <taxon>Mogibacterium</taxon>
    </lineage>
</organism>
<dbReference type="Gene3D" id="6.10.250.690">
    <property type="match status" value="1"/>
</dbReference>
<evidence type="ECO:0000256" key="3">
    <source>
        <dbReference type="ARBA" id="ARBA00023012"/>
    </source>
</evidence>
<keyword evidence="6" id="KW-0804">Transcription</keyword>
<evidence type="ECO:0000256" key="9">
    <source>
        <dbReference type="PROSITE-ProRule" id="PRU01091"/>
    </source>
</evidence>
<comment type="function">
    <text evidence="7">May play the central regulatory role in sporulation. It may be an element of the effector pathway responsible for the activation of sporulation genes in response to nutritional stress. Spo0A may act in concert with spo0H (a sigma factor) to control the expression of some genes that are critical to the sporulation process.</text>
</comment>
<reference evidence="13" key="1">
    <citation type="submission" date="2018-02" db="EMBL/GenBank/DDBJ databases">
        <authorList>
            <person name="Holder M.E."/>
            <person name="Ajami N.J."/>
            <person name="Petrosino J.F."/>
        </authorList>
    </citation>
    <scope>NUCLEOTIDE SEQUENCE [LARGE SCALE GENOMIC DNA]</scope>
    <source>
        <strain evidence="13">CCUG 47132</strain>
    </source>
</reference>
<dbReference type="GO" id="GO:0032993">
    <property type="term" value="C:protein-DNA complex"/>
    <property type="evidence" value="ECO:0007669"/>
    <property type="project" value="TreeGrafter"/>
</dbReference>
<keyword evidence="3" id="KW-0902">Two-component regulatory system</keyword>
<dbReference type="EMBL" id="CP027228">
    <property type="protein sequence ID" value="AVM48502.1"/>
    <property type="molecule type" value="Genomic_DNA"/>
</dbReference>
<dbReference type="Gene3D" id="3.40.50.2300">
    <property type="match status" value="1"/>
</dbReference>
<evidence type="ECO:0000256" key="1">
    <source>
        <dbReference type="ARBA" id="ARBA00018672"/>
    </source>
</evidence>
<evidence type="ECO:0000256" key="4">
    <source>
        <dbReference type="ARBA" id="ARBA00023015"/>
    </source>
</evidence>
<dbReference type="FunFam" id="3.40.50.2300:FF:000001">
    <property type="entry name" value="DNA-binding response regulator PhoB"/>
    <property type="match status" value="1"/>
</dbReference>
<dbReference type="Gene3D" id="1.10.10.10">
    <property type="entry name" value="Winged helix-like DNA-binding domain superfamily/Winged helix DNA-binding domain"/>
    <property type="match status" value="1"/>
</dbReference>
<evidence type="ECO:0000256" key="2">
    <source>
        <dbReference type="ARBA" id="ARBA00022553"/>
    </source>
</evidence>
<name>A0A2S0L5D5_9FIRM</name>
<protein>
    <recommendedName>
        <fullName evidence="1">Stage 0 sporulation protein A homolog</fullName>
    </recommendedName>
</protein>
<feature type="DNA-binding region" description="OmpR/PhoB-type" evidence="9">
    <location>
        <begin position="132"/>
        <end position="231"/>
    </location>
</feature>
<gene>
    <name evidence="12" type="ORF">C5Q96_06440</name>
</gene>
<dbReference type="GO" id="GO:0006355">
    <property type="term" value="P:regulation of DNA-templated transcription"/>
    <property type="evidence" value="ECO:0007669"/>
    <property type="project" value="InterPro"/>
</dbReference>
<feature type="domain" description="Response regulatory" evidence="10">
    <location>
        <begin position="4"/>
        <end position="117"/>
    </location>
</feature>
<dbReference type="InterPro" id="IPR001867">
    <property type="entry name" value="OmpR/PhoB-type_DNA-bd"/>
</dbReference>
<dbReference type="PANTHER" id="PTHR48111:SF1">
    <property type="entry name" value="TWO-COMPONENT RESPONSE REGULATOR ORR33"/>
    <property type="match status" value="1"/>
</dbReference>
<dbReference type="KEGG" id="mdv:C5Q96_06440"/>
<keyword evidence="4" id="KW-0805">Transcription regulation</keyword>
<dbReference type="Proteomes" id="UP000237883">
    <property type="component" value="Chromosome"/>
</dbReference>
<dbReference type="GO" id="GO:0000156">
    <property type="term" value="F:phosphorelay response regulator activity"/>
    <property type="evidence" value="ECO:0007669"/>
    <property type="project" value="TreeGrafter"/>
</dbReference>
<dbReference type="GeneID" id="78391899"/>
<dbReference type="InterPro" id="IPR011006">
    <property type="entry name" value="CheY-like_superfamily"/>
</dbReference>
<dbReference type="InterPro" id="IPR016032">
    <property type="entry name" value="Sig_transdc_resp-reg_C-effctor"/>
</dbReference>
<sequence>MKRRILIVEDDNSLAELIKIYLMAEEWETEVAPTGCDAITMMLEDKFDLILLDLLLPDISGLEVCLKIRAYSTIPIIMVTALEGSAHRIYGLNMGADDYIVKPFEPYELIARIKSQFRRTYEYSKKDSEKNDYEREISDLKLSKKTHKAYYKKHNIDLTPKEFEILWLLMEDPDKIYNMNDIHYVIWGDQVLESEVNPVMVHIRRIRSKFEKLGAGSIIATVWGVGYKINV</sequence>
<dbReference type="CDD" id="cd00383">
    <property type="entry name" value="trans_reg_C"/>
    <property type="match status" value="1"/>
</dbReference>
<dbReference type="SUPFAM" id="SSF52172">
    <property type="entry name" value="CheY-like"/>
    <property type="match status" value="1"/>
</dbReference>
<dbReference type="GO" id="GO:0005829">
    <property type="term" value="C:cytosol"/>
    <property type="evidence" value="ECO:0007669"/>
    <property type="project" value="TreeGrafter"/>
</dbReference>
<keyword evidence="5 9" id="KW-0238">DNA-binding</keyword>
<dbReference type="SUPFAM" id="SSF46894">
    <property type="entry name" value="C-terminal effector domain of the bipartite response regulators"/>
    <property type="match status" value="1"/>
</dbReference>
<dbReference type="Pfam" id="PF00486">
    <property type="entry name" value="Trans_reg_C"/>
    <property type="match status" value="1"/>
</dbReference>
<dbReference type="SMART" id="SM00862">
    <property type="entry name" value="Trans_reg_C"/>
    <property type="match status" value="1"/>
</dbReference>
<dbReference type="PROSITE" id="PS51755">
    <property type="entry name" value="OMPR_PHOB"/>
    <property type="match status" value="1"/>
</dbReference>
<feature type="domain" description="OmpR/PhoB-type" evidence="11">
    <location>
        <begin position="132"/>
        <end position="231"/>
    </location>
</feature>
<evidence type="ECO:0000256" key="5">
    <source>
        <dbReference type="ARBA" id="ARBA00023125"/>
    </source>
</evidence>
<dbReference type="Pfam" id="PF00072">
    <property type="entry name" value="Response_reg"/>
    <property type="match status" value="1"/>
</dbReference>
<evidence type="ECO:0000259" key="10">
    <source>
        <dbReference type="PROSITE" id="PS50110"/>
    </source>
</evidence>
<keyword evidence="13" id="KW-1185">Reference proteome</keyword>
<feature type="modified residue" description="4-aspartylphosphate" evidence="8">
    <location>
        <position position="53"/>
    </location>
</feature>
<dbReference type="InterPro" id="IPR036388">
    <property type="entry name" value="WH-like_DNA-bd_sf"/>
</dbReference>
<evidence type="ECO:0000313" key="12">
    <source>
        <dbReference type="EMBL" id="AVM48502.1"/>
    </source>
</evidence>
<dbReference type="PANTHER" id="PTHR48111">
    <property type="entry name" value="REGULATOR OF RPOS"/>
    <property type="match status" value="1"/>
</dbReference>
<evidence type="ECO:0000256" key="7">
    <source>
        <dbReference type="ARBA" id="ARBA00024867"/>
    </source>
</evidence>
<proteinExistence type="predicted"/>
<evidence type="ECO:0000313" key="13">
    <source>
        <dbReference type="Proteomes" id="UP000237883"/>
    </source>
</evidence>
<dbReference type="InterPro" id="IPR039420">
    <property type="entry name" value="WalR-like"/>
</dbReference>
<evidence type="ECO:0000259" key="11">
    <source>
        <dbReference type="PROSITE" id="PS51755"/>
    </source>
</evidence>
<keyword evidence="2 8" id="KW-0597">Phosphoprotein</keyword>
<evidence type="ECO:0000256" key="8">
    <source>
        <dbReference type="PROSITE-ProRule" id="PRU00169"/>
    </source>
</evidence>
<evidence type="ECO:0000256" key="6">
    <source>
        <dbReference type="ARBA" id="ARBA00023163"/>
    </source>
</evidence>
<dbReference type="OrthoDB" id="1655504at2"/>
<dbReference type="GO" id="GO:0000976">
    <property type="term" value="F:transcription cis-regulatory region binding"/>
    <property type="evidence" value="ECO:0007669"/>
    <property type="project" value="TreeGrafter"/>
</dbReference>
<dbReference type="InterPro" id="IPR001789">
    <property type="entry name" value="Sig_transdc_resp-reg_receiver"/>
</dbReference>
<dbReference type="SMART" id="SM00448">
    <property type="entry name" value="REC"/>
    <property type="match status" value="1"/>
</dbReference>
<dbReference type="RefSeq" id="WP_106057557.1">
    <property type="nucleotide sequence ID" value="NZ_CP027228.1"/>
</dbReference>